<name>A0A1V6C516_UNCT6</name>
<reference evidence="1" key="1">
    <citation type="submission" date="2017-02" db="EMBL/GenBank/DDBJ databases">
        <title>Delving into the versatile metabolic prowess of the omnipresent phylum Bacteroidetes.</title>
        <authorList>
            <person name="Nobu M.K."/>
            <person name="Mei R."/>
            <person name="Narihiro T."/>
            <person name="Kuroda K."/>
            <person name="Liu W.-T."/>
        </authorList>
    </citation>
    <scope>NUCLEOTIDE SEQUENCE</scope>
    <source>
        <strain evidence="1">ADurb.Bin131</strain>
    </source>
</reference>
<dbReference type="Proteomes" id="UP000485562">
    <property type="component" value="Unassembled WGS sequence"/>
</dbReference>
<dbReference type="PROSITE" id="PS51257">
    <property type="entry name" value="PROKAR_LIPOPROTEIN"/>
    <property type="match status" value="1"/>
</dbReference>
<accession>A0A1V6C516</accession>
<sequence>MKKVKILIVALFIMVAGCYAQVLQIAPMKKDPAVISRFLTVPLEEFANEKGNLPTTEKSIMVAGIPFQLINKQDVDTVSLKNVCWKDWQKDPSSYYSNYDLAPKEPDPTRIMTHIPVDYYSSIYILANCDNNRNFNNVVTFRIGKFGGSGQTKYTDFSVQVPRAESPRGGMGLIKTDNENIFLIKIPLNQEIWQDFKNQFTIDVDITKEVRLAIRRPDPCRYQTRPLGLPCGVRIYGITFERAPVKMEVSTDEPGHIFNQPQVPQFNIILTKLSNVRQCEIEAKTTDYYGNTTTFLVSDINLPYGTSLCVPLKLNVSKRGYYDLAITLKINKQPLYTRYTSFALLPKDNRKYRNESPFGTWDFSGGHFTCNDPDIIGPLYVKAGLRYGMFGFSDESREKYGVIKGNDMKLDPDGIEKLAEKIKTDTSIKPPERLMIFHENAISGEHIMRVPDVFTGRKYILSEAEEKKFKEMWDIAEKTAKAIRKYFPKTEIYFGNGAPQLLEEFCRNKFPAELLGSRGNESGNFMRMPETQPPDFIANNAGLWMDRMILDYYGYKNTPLRQCHEMCYPNTNPGNLSPETQARYLVRHMMHSLAWRIPIIRTGIITDVGNSYYFSNWGAAGFCYGLPDIRPKPAYVAIATMTQMLDGASFVRPVPTNSVVVYAPEFRRKDKKYVVCLWTIRGERQVKLIFGKTGKATITDIMGNDVPLQIKENSCSVVASVDPIFITSDSEVKNIICGAALMKKRPVGETFLISNVSNLDDWTIEQDNNRELEIYNFTCPRKKGDFRFNIVDSFEGETNVLQVKPKIPVEGSEYLPMYQVLSHKTGIEIPGVPTKIGLMVNGNGGWGRVIFELEDASGQRWISIGAEQKGEPTRWMADWFKPEEFSQLKSANLCDWNTDDVWQRSYINFEGWRYLEFPLPGNYPGENYHWPYSSQWRFSGDGIVKYPLRFKKLIITIPEKILYLTEYKPVERQEIYLKDIMVTYEPPEIAFKPE</sequence>
<comment type="caution">
    <text evidence="1">The sequence shown here is derived from an EMBL/GenBank/DDBJ whole genome shotgun (WGS) entry which is preliminary data.</text>
</comment>
<dbReference type="AlphaFoldDB" id="A0A1V6C516"/>
<evidence type="ECO:0000313" key="1">
    <source>
        <dbReference type="EMBL" id="OQB71966.1"/>
    </source>
</evidence>
<gene>
    <name evidence="1" type="ORF">BWX89_01526</name>
</gene>
<protein>
    <submittedName>
        <fullName evidence="1">Uncharacterized protein</fullName>
    </submittedName>
</protein>
<organism evidence="1">
    <name type="scientific">candidate division TA06 bacterium ADurb.Bin131</name>
    <dbReference type="NCBI Taxonomy" id="1852827"/>
    <lineage>
        <taxon>Bacteria</taxon>
        <taxon>Bacteria division TA06</taxon>
    </lineage>
</organism>
<proteinExistence type="predicted"/>
<dbReference type="EMBL" id="MWDQ01000146">
    <property type="protein sequence ID" value="OQB71966.1"/>
    <property type="molecule type" value="Genomic_DNA"/>
</dbReference>